<keyword evidence="4" id="KW-0175">Coiled coil</keyword>
<dbReference type="RefSeq" id="WP_304437270.1">
    <property type="nucleotide sequence ID" value="NZ_JAUKUC010000001.1"/>
</dbReference>
<proteinExistence type="predicted"/>
<dbReference type="PROSITE" id="PS50109">
    <property type="entry name" value="HIS_KIN"/>
    <property type="match status" value="1"/>
</dbReference>
<dbReference type="SMART" id="SM00028">
    <property type="entry name" value="TPR"/>
    <property type="match status" value="5"/>
</dbReference>
<dbReference type="Gene3D" id="3.30.565.10">
    <property type="entry name" value="Histidine kinase-like ATPase, C-terminal domain"/>
    <property type="match status" value="1"/>
</dbReference>
<keyword evidence="6" id="KW-0732">Signal</keyword>
<feature type="domain" description="Histidine kinase" evidence="7">
    <location>
        <begin position="464"/>
        <end position="680"/>
    </location>
</feature>
<dbReference type="PANTHER" id="PTHR43547:SF2">
    <property type="entry name" value="HYBRID SIGNAL TRANSDUCTION HISTIDINE KINASE C"/>
    <property type="match status" value="1"/>
</dbReference>
<evidence type="ECO:0000313" key="9">
    <source>
        <dbReference type="EMBL" id="MDO1515010.1"/>
    </source>
</evidence>
<accession>A0ABT8RW38</accession>
<feature type="transmembrane region" description="Helical" evidence="5">
    <location>
        <begin position="405"/>
        <end position="426"/>
    </location>
</feature>
<dbReference type="SUPFAM" id="SSF55874">
    <property type="entry name" value="ATPase domain of HSP90 chaperone/DNA topoisomerase II/histidine kinase"/>
    <property type="match status" value="1"/>
</dbReference>
<dbReference type="PANTHER" id="PTHR43547">
    <property type="entry name" value="TWO-COMPONENT HISTIDINE KINASE"/>
    <property type="match status" value="1"/>
</dbReference>
<keyword evidence="5" id="KW-0472">Membrane</keyword>
<dbReference type="SUPFAM" id="SSF47384">
    <property type="entry name" value="Homodimeric domain of signal transducing histidine kinase"/>
    <property type="match status" value="1"/>
</dbReference>
<keyword evidence="10" id="KW-1185">Reference proteome</keyword>
<protein>
    <recommendedName>
        <fullName evidence="2">histidine kinase</fullName>
        <ecNumber evidence="2">2.7.13.3</ecNumber>
    </recommendedName>
</protein>
<dbReference type="InterPro" id="IPR005467">
    <property type="entry name" value="His_kinase_dom"/>
</dbReference>
<feature type="chain" id="PRO_5045032580" description="histidine kinase" evidence="6">
    <location>
        <begin position="24"/>
        <end position="683"/>
    </location>
</feature>
<organism evidence="9 10">
    <name type="scientific">Maribacter confluentis</name>
    <dbReference type="NCBI Taxonomy" id="1656093"/>
    <lineage>
        <taxon>Bacteria</taxon>
        <taxon>Pseudomonadati</taxon>
        <taxon>Bacteroidota</taxon>
        <taxon>Flavobacteriia</taxon>
        <taxon>Flavobacteriales</taxon>
        <taxon>Flavobacteriaceae</taxon>
        <taxon>Maribacter</taxon>
    </lineage>
</organism>
<keyword evidence="5" id="KW-1133">Transmembrane helix</keyword>
<dbReference type="Proteomes" id="UP001168579">
    <property type="component" value="Unassembled WGS sequence"/>
</dbReference>
<dbReference type="PRINTS" id="PR00344">
    <property type="entry name" value="BCTRLSENSOR"/>
</dbReference>
<keyword evidence="5" id="KW-0812">Transmembrane</keyword>
<feature type="signal peptide" evidence="6">
    <location>
        <begin position="1"/>
        <end position="23"/>
    </location>
</feature>
<dbReference type="GO" id="GO:0016301">
    <property type="term" value="F:kinase activity"/>
    <property type="evidence" value="ECO:0007669"/>
    <property type="project" value="UniProtKB-KW"/>
</dbReference>
<comment type="caution">
    <text evidence="9">The sequence shown here is derived from an EMBL/GenBank/DDBJ whole genome shotgun (WGS) entry which is preliminary data.</text>
</comment>
<dbReference type="InterPro" id="IPR003594">
    <property type="entry name" value="HATPase_dom"/>
</dbReference>
<dbReference type="InterPro" id="IPR004358">
    <property type="entry name" value="Sig_transdc_His_kin-like_C"/>
</dbReference>
<keyword evidence="9" id="KW-0808">Transferase</keyword>
<sequence length="683" mass="78642">MTLKNLCKFFLLGIFCFSNCIKAFGQVDSIQIFKNQIKDFKQQPNFTENSTQYVDLLNGLAYQLRYTAKDSINILAQKALEISGAIDYKKGELEALSNFSMFHLFKGEMEKAIDFGNKAIADIHLSQYAQTEMKVHNQLGQAYFSQQNYPLTYTHFLHALAIGERKKDDFYVFRMNMNLGTMFNLLEDFDEAHGYYASAKEAAQKLQDGSMIAMISSNLAYLYIQQDKFQEAKSLLQNSITYFKKHNDELWLAFSYGTYGQLLLKTGNYQMAKSNYTKALNSHNSLNDIKGKADVYFGLAKANYKLNDIDTSEDYAYKSLDLYKSFKLNTGLEKVYRLLYEINKQQGNIGKSLEYLEMTEKLANDISKEKNRRNLTMVNAKLNLEKEKEDLKAKSALELEQQRKYVRWALIALAILFIIVLIILSINKREKLLNKQLESQAVALNENQKELTTINRNQDRLFSIIGHDLRGPIISLKELLKFYLEDPEGKVYFEKFAPQLKEELEQVQFTMDNLLHWGKAQMNGNQINPETVQVKPELDIILQLYKNELQKKSIKLITGIKEVHTAFVDWDHFNIIFRNLISNAIKFTPNNGEIKILTEQIDDSLKIYVIDNGVGMGKEAIQNIFNDNEHFSTYGTNREKGTGLGLRLVKEMVLANNGKIQVESTLDQGSIFSVELPMKKIYT</sequence>
<reference evidence="9" key="1">
    <citation type="journal article" date="2014" name="Int. J. Syst. Evol. Microbiol.">
        <title>Complete genome of a new Firmicutes species belonging to the dominant human colonic microbiota ('Ruminococcus bicirculans') reveals two chromosomes and a selective capacity to utilize plant glucans.</title>
        <authorList>
            <consortium name="NISC Comparative Sequencing Program"/>
            <person name="Wegmann U."/>
            <person name="Louis P."/>
            <person name="Goesmann A."/>
            <person name="Henrissat B."/>
            <person name="Duncan S.H."/>
            <person name="Flint H.J."/>
        </authorList>
    </citation>
    <scope>NUCLEOTIDE SEQUENCE</scope>
    <source>
        <strain evidence="9">CECT 8869</strain>
    </source>
</reference>
<dbReference type="SMART" id="SM00387">
    <property type="entry name" value="HATPase_c"/>
    <property type="match status" value="1"/>
</dbReference>
<reference evidence="9" key="2">
    <citation type="submission" date="2023-06" db="EMBL/GenBank/DDBJ databases">
        <authorList>
            <person name="Lucena T."/>
            <person name="Sun Q."/>
        </authorList>
    </citation>
    <scope>NUCLEOTIDE SEQUENCE</scope>
    <source>
        <strain evidence="9">CECT 8869</strain>
    </source>
</reference>
<dbReference type="EMBL" id="JAUKUC010000014">
    <property type="protein sequence ID" value="MDO1515010.1"/>
    <property type="molecule type" value="Genomic_DNA"/>
</dbReference>
<evidence type="ECO:0000256" key="3">
    <source>
        <dbReference type="ARBA" id="ARBA00022553"/>
    </source>
</evidence>
<keyword evidence="3" id="KW-0597">Phosphoprotein</keyword>
<dbReference type="Gene3D" id="1.10.287.130">
    <property type="match status" value="1"/>
</dbReference>
<evidence type="ECO:0000256" key="5">
    <source>
        <dbReference type="SAM" id="Phobius"/>
    </source>
</evidence>
<name>A0ABT8RW38_9FLAO</name>
<keyword evidence="9" id="KW-0418">Kinase</keyword>
<evidence type="ECO:0000313" key="10">
    <source>
        <dbReference type="Proteomes" id="UP001168579"/>
    </source>
</evidence>
<comment type="catalytic activity">
    <reaction evidence="1">
        <text>ATP + protein L-histidine = ADP + protein N-phospho-L-histidine.</text>
        <dbReference type="EC" id="2.7.13.3"/>
    </reaction>
</comment>
<dbReference type="Gene3D" id="1.25.40.10">
    <property type="entry name" value="Tetratricopeptide repeat domain"/>
    <property type="match status" value="2"/>
</dbReference>
<evidence type="ECO:0000256" key="1">
    <source>
        <dbReference type="ARBA" id="ARBA00000085"/>
    </source>
</evidence>
<gene>
    <name evidence="8" type="ORF">Q2T41_18385</name>
    <name evidence="9" type="ORF">Q2T41_20665</name>
</gene>
<dbReference type="InterPro" id="IPR011990">
    <property type="entry name" value="TPR-like_helical_dom_sf"/>
</dbReference>
<dbReference type="SUPFAM" id="SSF48452">
    <property type="entry name" value="TPR-like"/>
    <property type="match status" value="2"/>
</dbReference>
<feature type="coiled-coil region" evidence="4">
    <location>
        <begin position="427"/>
        <end position="454"/>
    </location>
</feature>
<dbReference type="CDD" id="cd00075">
    <property type="entry name" value="HATPase"/>
    <property type="match status" value="1"/>
</dbReference>
<dbReference type="InterPro" id="IPR019734">
    <property type="entry name" value="TPR_rpt"/>
</dbReference>
<dbReference type="InterPro" id="IPR036097">
    <property type="entry name" value="HisK_dim/P_sf"/>
</dbReference>
<evidence type="ECO:0000256" key="2">
    <source>
        <dbReference type="ARBA" id="ARBA00012438"/>
    </source>
</evidence>
<evidence type="ECO:0000256" key="4">
    <source>
        <dbReference type="SAM" id="Coils"/>
    </source>
</evidence>
<evidence type="ECO:0000256" key="6">
    <source>
        <dbReference type="SAM" id="SignalP"/>
    </source>
</evidence>
<dbReference type="EMBL" id="JAUKUC010000001">
    <property type="protein sequence ID" value="MDO1514626.1"/>
    <property type="molecule type" value="Genomic_DNA"/>
</dbReference>
<dbReference type="Pfam" id="PF02518">
    <property type="entry name" value="HATPase_c"/>
    <property type="match status" value="1"/>
</dbReference>
<evidence type="ECO:0000313" key="8">
    <source>
        <dbReference type="EMBL" id="MDO1514626.1"/>
    </source>
</evidence>
<evidence type="ECO:0000259" key="7">
    <source>
        <dbReference type="PROSITE" id="PS50109"/>
    </source>
</evidence>
<dbReference type="Pfam" id="PF13424">
    <property type="entry name" value="TPR_12"/>
    <property type="match status" value="2"/>
</dbReference>
<dbReference type="EC" id="2.7.13.3" evidence="2"/>
<dbReference type="InterPro" id="IPR036890">
    <property type="entry name" value="HATPase_C_sf"/>
</dbReference>